<dbReference type="AlphaFoldDB" id="A0A382E3T6"/>
<evidence type="ECO:0000259" key="1">
    <source>
        <dbReference type="Pfam" id="PF00534"/>
    </source>
</evidence>
<dbReference type="InterPro" id="IPR028098">
    <property type="entry name" value="Glyco_trans_4-like_N"/>
</dbReference>
<feature type="domain" description="Glycosyl transferase family 1" evidence="1">
    <location>
        <begin position="177"/>
        <end position="349"/>
    </location>
</feature>
<sequence length="377" mass="42569">YLHEIANELGMKGHTVDIFTRKHDISDPLEIEINNNSKVVHLNAGDLSEEKHKMHNYIELFTSNLINYIDEQNLQYDLIYSNYWMSGIVGEFISGKLKIPHIITFHTMGLTKRSVNYLENESDFRIDNELDLIKKSDAIVVPTYQEKENLILNYKSENNIYIVSPGVDLEKFKSKNKFESRKKLGLSQTSKILLSVGRLEPIKGYDVLINALSFLKISDDFDVRLLIIGGDSKSQNELARLNSLKLKHGLSNQVNFLGAIDHDELPIYFSAADVFVMPSAYETFGIAALEASACNLPVIAPQVGGLKSVVKHGQTGFLSVNKSPESLMHYLEILLKNKPLRDLFGINSRLHAMNYSWGKSSKDLISVFEDVLSKCLV</sequence>
<evidence type="ECO:0008006" key="4">
    <source>
        <dbReference type="Google" id="ProtNLM"/>
    </source>
</evidence>
<feature type="non-terminal residue" evidence="3">
    <location>
        <position position="1"/>
    </location>
</feature>
<dbReference type="PANTHER" id="PTHR45947">
    <property type="entry name" value="SULFOQUINOVOSYL TRANSFERASE SQD2"/>
    <property type="match status" value="1"/>
</dbReference>
<dbReference type="Gene3D" id="3.40.50.2000">
    <property type="entry name" value="Glycogen Phosphorylase B"/>
    <property type="match status" value="2"/>
</dbReference>
<feature type="domain" description="Glycosyltransferase subfamily 4-like N-terminal" evidence="2">
    <location>
        <begin position="1"/>
        <end position="171"/>
    </location>
</feature>
<protein>
    <recommendedName>
        <fullName evidence="4">Glycosyl transferase family 1 domain-containing protein</fullName>
    </recommendedName>
</protein>
<dbReference type="GO" id="GO:0016757">
    <property type="term" value="F:glycosyltransferase activity"/>
    <property type="evidence" value="ECO:0007669"/>
    <property type="project" value="InterPro"/>
</dbReference>
<dbReference type="InterPro" id="IPR050194">
    <property type="entry name" value="Glycosyltransferase_grp1"/>
</dbReference>
<dbReference type="PANTHER" id="PTHR45947:SF3">
    <property type="entry name" value="SULFOQUINOVOSYL TRANSFERASE SQD2"/>
    <property type="match status" value="1"/>
</dbReference>
<dbReference type="Pfam" id="PF00534">
    <property type="entry name" value="Glycos_transf_1"/>
    <property type="match status" value="1"/>
</dbReference>
<dbReference type="SUPFAM" id="SSF53756">
    <property type="entry name" value="UDP-Glycosyltransferase/glycogen phosphorylase"/>
    <property type="match status" value="1"/>
</dbReference>
<proteinExistence type="predicted"/>
<evidence type="ECO:0000313" key="3">
    <source>
        <dbReference type="EMBL" id="SVB45330.1"/>
    </source>
</evidence>
<organism evidence="3">
    <name type="scientific">marine metagenome</name>
    <dbReference type="NCBI Taxonomy" id="408172"/>
    <lineage>
        <taxon>unclassified sequences</taxon>
        <taxon>metagenomes</taxon>
        <taxon>ecological metagenomes</taxon>
    </lineage>
</organism>
<name>A0A382E3T6_9ZZZZ</name>
<dbReference type="Pfam" id="PF13439">
    <property type="entry name" value="Glyco_transf_4"/>
    <property type="match status" value="1"/>
</dbReference>
<evidence type="ECO:0000259" key="2">
    <source>
        <dbReference type="Pfam" id="PF13439"/>
    </source>
</evidence>
<accession>A0A382E3T6</accession>
<dbReference type="EMBL" id="UINC01042548">
    <property type="protein sequence ID" value="SVB45330.1"/>
    <property type="molecule type" value="Genomic_DNA"/>
</dbReference>
<gene>
    <name evidence="3" type="ORF">METZ01_LOCUS198184</name>
</gene>
<dbReference type="InterPro" id="IPR001296">
    <property type="entry name" value="Glyco_trans_1"/>
</dbReference>
<reference evidence="3" key="1">
    <citation type="submission" date="2018-05" db="EMBL/GenBank/DDBJ databases">
        <authorList>
            <person name="Lanie J.A."/>
            <person name="Ng W.-L."/>
            <person name="Kazmierczak K.M."/>
            <person name="Andrzejewski T.M."/>
            <person name="Davidsen T.M."/>
            <person name="Wayne K.J."/>
            <person name="Tettelin H."/>
            <person name="Glass J.I."/>
            <person name="Rusch D."/>
            <person name="Podicherti R."/>
            <person name="Tsui H.-C.T."/>
            <person name="Winkler M.E."/>
        </authorList>
    </citation>
    <scope>NUCLEOTIDE SEQUENCE</scope>
</reference>